<dbReference type="Proteomes" id="UP000602510">
    <property type="component" value="Unassembled WGS sequence"/>
</dbReference>
<protein>
    <submittedName>
        <fullName evidence="1">Uncharacterized protein</fullName>
    </submittedName>
</protein>
<dbReference type="AlphaFoldDB" id="A0A833VYL8"/>
<gene>
    <name evidence="1" type="ORF">GN244_ATG13877</name>
</gene>
<evidence type="ECO:0000313" key="1">
    <source>
        <dbReference type="EMBL" id="KAF4034234.1"/>
    </source>
</evidence>
<reference evidence="1" key="1">
    <citation type="submission" date="2020-04" db="EMBL/GenBank/DDBJ databases">
        <title>Hybrid Assembly of Korean Phytophthora infestans isolates.</title>
        <authorList>
            <person name="Prokchorchik M."/>
            <person name="Lee Y."/>
            <person name="Seo J."/>
            <person name="Cho J.-H."/>
            <person name="Park Y.-E."/>
            <person name="Jang D.-C."/>
            <person name="Im J.-S."/>
            <person name="Choi J.-G."/>
            <person name="Park H.-J."/>
            <person name="Lee G.-B."/>
            <person name="Lee Y.-G."/>
            <person name="Hong S.-Y."/>
            <person name="Cho K."/>
            <person name="Sohn K.H."/>
        </authorList>
    </citation>
    <scope>NUCLEOTIDE SEQUENCE</scope>
    <source>
        <strain evidence="1">KR_1_A1</strain>
    </source>
</reference>
<proteinExistence type="predicted"/>
<accession>A0A833VYL8</accession>
<evidence type="ECO:0000313" key="2">
    <source>
        <dbReference type="Proteomes" id="UP000602510"/>
    </source>
</evidence>
<dbReference type="EMBL" id="WSZM01000380">
    <property type="protein sequence ID" value="KAF4034234.1"/>
    <property type="molecule type" value="Genomic_DNA"/>
</dbReference>
<comment type="caution">
    <text evidence="1">The sequence shown here is derived from an EMBL/GenBank/DDBJ whole genome shotgun (WGS) entry which is preliminary data.</text>
</comment>
<name>A0A833VYL8_PHYIN</name>
<organism evidence="1 2">
    <name type="scientific">Phytophthora infestans</name>
    <name type="common">Potato late blight agent</name>
    <name type="synonym">Botrytis infestans</name>
    <dbReference type="NCBI Taxonomy" id="4787"/>
    <lineage>
        <taxon>Eukaryota</taxon>
        <taxon>Sar</taxon>
        <taxon>Stramenopiles</taxon>
        <taxon>Oomycota</taxon>
        <taxon>Peronosporomycetes</taxon>
        <taxon>Peronosporales</taxon>
        <taxon>Peronosporaceae</taxon>
        <taxon>Phytophthora</taxon>
    </lineage>
</organism>
<sequence length="113" mass="12945">MRHLTPNESCTSYVHTWMKLNNDLTPRSEPCVFGGFEGHGQTHVAHWNKYQDANVHSGFRVSRLSSKIRGGTTSISIRGRSRDPRADTEGNISFMSVYFKRTKMPKLSRNIFK</sequence>
<keyword evidence="2" id="KW-1185">Reference proteome</keyword>